<dbReference type="SUPFAM" id="SSF54909">
    <property type="entry name" value="Dimeric alpha+beta barrel"/>
    <property type="match status" value="1"/>
</dbReference>
<keyword evidence="4" id="KW-1185">Reference proteome</keyword>
<dbReference type="GO" id="GO:0004497">
    <property type="term" value="F:monooxygenase activity"/>
    <property type="evidence" value="ECO:0007669"/>
    <property type="project" value="UniProtKB-KW"/>
</dbReference>
<sequence>MSNDAITLVIRHRVKAGHEARYESWLRRITETASRYPGHLGVDVMRDASLFVSVLRFASADALDDWLASATRQALITEIAPFLSEQESREQHQGHEFWFVPSQSHRPPTRWKQALVTFLVILPLSLLFPQLLKPVFALSPWLGSYLGRGLLVTLCIVLSVVYLLMPRVTRLLAPWLNKP</sequence>
<evidence type="ECO:0000259" key="2">
    <source>
        <dbReference type="Pfam" id="PF03992"/>
    </source>
</evidence>
<keyword evidence="1" id="KW-1133">Transmembrane helix</keyword>
<dbReference type="PATRIC" id="fig|745411.4.peg.1487"/>
<keyword evidence="3" id="KW-0560">Oxidoreductase</keyword>
<keyword evidence="1" id="KW-0472">Membrane</keyword>
<dbReference type="InterPro" id="IPR007138">
    <property type="entry name" value="ABM_dom"/>
</dbReference>
<keyword evidence="1" id="KW-0812">Transmembrane</keyword>
<dbReference type="InterPro" id="IPR038762">
    <property type="entry name" value="ABM_predict"/>
</dbReference>
<evidence type="ECO:0000313" key="3">
    <source>
        <dbReference type="EMBL" id="EKE75116.1"/>
    </source>
</evidence>
<dbReference type="RefSeq" id="WP_008483972.1">
    <property type="nucleotide sequence ID" value="NZ_AMRI01000009.1"/>
</dbReference>
<protein>
    <submittedName>
        <fullName evidence="3">Antibiotic biosynthesis monooxygenase domain-containing protein</fullName>
    </submittedName>
</protein>
<gene>
    <name evidence="3" type="ORF">B3C1_07566</name>
</gene>
<dbReference type="Proteomes" id="UP000006755">
    <property type="component" value="Unassembled WGS sequence"/>
</dbReference>
<dbReference type="PANTHER" id="PTHR40057:SF1">
    <property type="entry name" value="SLR1162 PROTEIN"/>
    <property type="match status" value="1"/>
</dbReference>
<evidence type="ECO:0000313" key="4">
    <source>
        <dbReference type="Proteomes" id="UP000006755"/>
    </source>
</evidence>
<reference evidence="3 4" key="1">
    <citation type="journal article" date="2012" name="J. Bacteriol.">
        <title>Genome Sequence of Gallaecimonas xiamenensis Type Strain 3-C-1.</title>
        <authorList>
            <person name="Lai Q."/>
            <person name="Wang L."/>
            <person name="Wang W."/>
            <person name="Shao Z."/>
        </authorList>
    </citation>
    <scope>NUCLEOTIDE SEQUENCE [LARGE SCALE GENOMIC DNA]</scope>
    <source>
        <strain evidence="3 4">3-C-1</strain>
    </source>
</reference>
<dbReference type="Pfam" id="PF03992">
    <property type="entry name" value="ABM"/>
    <property type="match status" value="1"/>
</dbReference>
<organism evidence="3 4">
    <name type="scientific">Gallaecimonas xiamenensis 3-C-1</name>
    <dbReference type="NCBI Taxonomy" id="745411"/>
    <lineage>
        <taxon>Bacteria</taxon>
        <taxon>Pseudomonadati</taxon>
        <taxon>Pseudomonadota</taxon>
        <taxon>Gammaproteobacteria</taxon>
        <taxon>Enterobacterales</taxon>
        <taxon>Gallaecimonadaceae</taxon>
        <taxon>Gallaecimonas</taxon>
    </lineage>
</organism>
<feature type="transmembrane region" description="Helical" evidence="1">
    <location>
        <begin position="114"/>
        <end position="132"/>
    </location>
</feature>
<name>K2IXE2_9GAMM</name>
<dbReference type="STRING" id="745411.B3C1_07566"/>
<proteinExistence type="predicted"/>
<feature type="domain" description="ABM" evidence="2">
    <location>
        <begin position="6"/>
        <end position="75"/>
    </location>
</feature>
<dbReference type="PANTHER" id="PTHR40057">
    <property type="entry name" value="SLR1162 PROTEIN"/>
    <property type="match status" value="1"/>
</dbReference>
<dbReference type="eggNOG" id="COG3224">
    <property type="taxonomic scope" value="Bacteria"/>
</dbReference>
<dbReference type="AlphaFoldDB" id="K2IXE2"/>
<dbReference type="EMBL" id="AMRI01000009">
    <property type="protein sequence ID" value="EKE75116.1"/>
    <property type="molecule type" value="Genomic_DNA"/>
</dbReference>
<dbReference type="InterPro" id="IPR011008">
    <property type="entry name" value="Dimeric_a/b-barrel"/>
</dbReference>
<evidence type="ECO:0000256" key="1">
    <source>
        <dbReference type="SAM" id="Phobius"/>
    </source>
</evidence>
<feature type="transmembrane region" description="Helical" evidence="1">
    <location>
        <begin position="144"/>
        <end position="165"/>
    </location>
</feature>
<dbReference type="Gene3D" id="3.30.70.100">
    <property type="match status" value="1"/>
</dbReference>
<keyword evidence="3" id="KW-0503">Monooxygenase</keyword>
<accession>K2IXE2</accession>
<comment type="caution">
    <text evidence="3">The sequence shown here is derived from an EMBL/GenBank/DDBJ whole genome shotgun (WGS) entry which is preliminary data.</text>
</comment>